<name>A0A7C9BP14_9BACT</name>
<dbReference type="Proteomes" id="UP000479293">
    <property type="component" value="Unassembled WGS sequence"/>
</dbReference>
<keyword evidence="4" id="KW-1185">Reference proteome</keyword>
<accession>A0A7C9BP14</accession>
<gene>
    <name evidence="3" type="ORF">GBK04_28635</name>
</gene>
<evidence type="ECO:0000256" key="1">
    <source>
        <dbReference type="ARBA" id="ARBA00022747"/>
    </source>
</evidence>
<dbReference type="Pfam" id="PF22679">
    <property type="entry name" value="T1R_D3-like"/>
    <property type="match status" value="1"/>
</dbReference>
<dbReference type="Gene3D" id="3.40.50.300">
    <property type="entry name" value="P-loop containing nucleotide triphosphate hydrolases"/>
    <property type="match status" value="1"/>
</dbReference>
<dbReference type="AlphaFoldDB" id="A0A7C9BP14"/>
<dbReference type="PANTHER" id="PTHR30195">
    <property type="entry name" value="TYPE I SITE-SPECIFIC DEOXYRIBONUCLEASE PROTEIN SUBUNIT M AND R"/>
    <property type="match status" value="1"/>
</dbReference>
<sequence length="339" mass="38695">MRETEMCVVVSYEADEDSKFSKAVLDMRPHRAIMNRTWGDDHETIEDRFRNPADKLRLVFVCSKWLTGFDAPSVSTLYLDKPMQNHTLMQTIARANRVAPALKSDGSVAVETDDFADSHEKKAGIVVDYIGVFTRLEKALAKYGRSSEGKSTYPAELFDDLLKYLDAAIDVAVEFMHSQGLDITQLTDSTQTFDQLTNFQAFADSLSRTEELKKEFSVFQNAISSFYEACRPEILTERLLPPSPNKGKYKRTKEVIEYLRKIISRRMDETGDYDQAKIKADQLIDESIISMGYTIQSLAEIDLSDVDFDALQQRFKAKPYKHLAITDMVDFSGVRYRNC</sequence>
<dbReference type="GO" id="GO:0009307">
    <property type="term" value="P:DNA restriction-modification system"/>
    <property type="evidence" value="ECO:0007669"/>
    <property type="project" value="UniProtKB-KW"/>
</dbReference>
<evidence type="ECO:0000259" key="2">
    <source>
        <dbReference type="Pfam" id="PF22679"/>
    </source>
</evidence>
<evidence type="ECO:0000313" key="4">
    <source>
        <dbReference type="Proteomes" id="UP000479293"/>
    </source>
</evidence>
<dbReference type="PANTHER" id="PTHR30195:SF15">
    <property type="entry name" value="TYPE I RESTRICTION ENZYME HINDI ENDONUCLEASE SUBUNIT"/>
    <property type="match status" value="1"/>
</dbReference>
<dbReference type="RefSeq" id="WP_152766488.1">
    <property type="nucleotide sequence ID" value="NZ_WHLY01000004.1"/>
</dbReference>
<dbReference type="EMBL" id="WHLY01000004">
    <property type="protein sequence ID" value="MPR37195.1"/>
    <property type="molecule type" value="Genomic_DNA"/>
</dbReference>
<proteinExistence type="predicted"/>
<organism evidence="3 4">
    <name type="scientific">Salmonirosea aquatica</name>
    <dbReference type="NCBI Taxonomy" id="2654236"/>
    <lineage>
        <taxon>Bacteria</taxon>
        <taxon>Pseudomonadati</taxon>
        <taxon>Bacteroidota</taxon>
        <taxon>Cytophagia</taxon>
        <taxon>Cytophagales</taxon>
        <taxon>Spirosomataceae</taxon>
        <taxon>Salmonirosea</taxon>
    </lineage>
</organism>
<reference evidence="3 4" key="1">
    <citation type="submission" date="2019-10" db="EMBL/GenBank/DDBJ databases">
        <title>Draft Genome Sequence of Cytophagaceae sp. SJW1-29.</title>
        <authorList>
            <person name="Choi A."/>
        </authorList>
    </citation>
    <scope>NUCLEOTIDE SEQUENCE [LARGE SCALE GENOMIC DNA]</scope>
    <source>
        <strain evidence="3 4">SJW1-29</strain>
    </source>
</reference>
<protein>
    <recommendedName>
        <fullName evidence="2">Restriction endonuclease type I HsdR second RecA-like helicase domain-containing protein</fullName>
    </recommendedName>
</protein>
<evidence type="ECO:0000313" key="3">
    <source>
        <dbReference type="EMBL" id="MPR37195.1"/>
    </source>
</evidence>
<feature type="domain" description="Restriction endonuclease type I HsdR second RecA-like helicase" evidence="2">
    <location>
        <begin position="42"/>
        <end position="108"/>
    </location>
</feature>
<dbReference type="InterPro" id="IPR027417">
    <property type="entry name" value="P-loop_NTPase"/>
</dbReference>
<dbReference type="InterPro" id="IPR055180">
    <property type="entry name" value="HsdR_RecA-like_helicase_dom_2"/>
</dbReference>
<keyword evidence="1" id="KW-0680">Restriction system</keyword>
<dbReference type="InterPro" id="IPR051268">
    <property type="entry name" value="Type-I_R_enzyme_R_subunit"/>
</dbReference>
<comment type="caution">
    <text evidence="3">The sequence shown here is derived from an EMBL/GenBank/DDBJ whole genome shotgun (WGS) entry which is preliminary data.</text>
</comment>